<reference evidence="3" key="1">
    <citation type="submission" date="2025-04" db="UniProtKB">
        <authorList>
            <consortium name="RefSeq"/>
        </authorList>
    </citation>
    <scope>IDENTIFICATION</scope>
    <source>
        <tissue evidence="3 4">Blood</tissue>
    </source>
</reference>
<proteinExistence type="predicted"/>
<name>A0A6P9DNG2_PANGU</name>
<dbReference type="KEGG" id="pgut:117679559"/>
<dbReference type="GeneID" id="117679559"/>
<dbReference type="Proteomes" id="UP001652622">
    <property type="component" value="Unplaced"/>
</dbReference>
<gene>
    <name evidence="3 4" type="primary">LOC117679559</name>
</gene>
<keyword evidence="2" id="KW-1185">Reference proteome</keyword>
<evidence type="ECO:0000313" key="2">
    <source>
        <dbReference type="Proteomes" id="UP001652622"/>
    </source>
</evidence>
<protein>
    <submittedName>
        <fullName evidence="3 4">Centromere-associated protein E-like</fullName>
    </submittedName>
</protein>
<dbReference type="RefSeq" id="XP_060539980.1">
    <property type="nucleotide sequence ID" value="XM_060683997.1"/>
</dbReference>
<evidence type="ECO:0000313" key="3">
    <source>
        <dbReference type="RefSeq" id="XP_034297484.1"/>
    </source>
</evidence>
<dbReference type="RefSeq" id="XP_034297484.1">
    <property type="nucleotide sequence ID" value="XM_034441593.1"/>
</dbReference>
<accession>A0A6P9DNG2</accession>
<keyword evidence="1" id="KW-0175">Coiled coil</keyword>
<organism evidence="2 3">
    <name type="scientific">Pantherophis guttatus</name>
    <name type="common">Corn snake</name>
    <name type="synonym">Elaphe guttata</name>
    <dbReference type="NCBI Taxonomy" id="94885"/>
    <lineage>
        <taxon>Eukaryota</taxon>
        <taxon>Metazoa</taxon>
        <taxon>Chordata</taxon>
        <taxon>Craniata</taxon>
        <taxon>Vertebrata</taxon>
        <taxon>Euteleostomi</taxon>
        <taxon>Lepidosauria</taxon>
        <taxon>Squamata</taxon>
        <taxon>Bifurcata</taxon>
        <taxon>Unidentata</taxon>
        <taxon>Episquamata</taxon>
        <taxon>Toxicofera</taxon>
        <taxon>Serpentes</taxon>
        <taxon>Colubroidea</taxon>
        <taxon>Colubridae</taxon>
        <taxon>Colubrinae</taxon>
        <taxon>Pantherophis</taxon>
    </lineage>
</organism>
<dbReference type="AlphaFoldDB" id="A0A6P9DNG2"/>
<feature type="coiled-coil region" evidence="1">
    <location>
        <begin position="1"/>
        <end position="56"/>
    </location>
</feature>
<dbReference type="InParanoid" id="A0A6P9DNG2"/>
<sequence>MEELKMKIEALEQEKTDLLQKIQTIQEDLKAVSKEKDSLKILVEDLQAERDTLNSTMHGLYKTIEKTVAANLELQDHVRATAESSKGCCEILKEAKESLLAKGPHSPKGQEMMASPMADLGEKVKTVTAEQAHQITEEEEELVIENKRLQTNLQEVMLDNSYHRRRVMDFWQTIFSLRMENDHLRRLLITFTEKMVLSKLPVMEKKRDNIALLALNLKGDLESMKSVAAEGLSGLPHVQTANVLKLQGYFEQATEELYSVLIDIEYYFAEWYRECKEYYVSISKFTTDLLDENLKQLKLLIEIQSLKKSEHYGTEFKQLDIPALRQRLDIFLENISQDLCGLEEQLLGIESKARQLENNKEGKKYLEKCSASFSIQEFEKGLRNDIKKLRNILEHLKPKLKYLANARREVAAKHVCYFKEAEVAMKSCKERSKRWRKDLKALKEEMDTTGHQELEEAKKLGENLSLIEKQMTDHLDRAAKIERQELKGLMSHLAKTNLSKQEA</sequence>
<feature type="coiled-coil region" evidence="1">
    <location>
        <begin position="425"/>
        <end position="484"/>
    </location>
</feature>
<evidence type="ECO:0000313" key="4">
    <source>
        <dbReference type="RefSeq" id="XP_060539980.1"/>
    </source>
</evidence>
<evidence type="ECO:0000256" key="1">
    <source>
        <dbReference type="SAM" id="Coils"/>
    </source>
</evidence>
<dbReference type="OMA" id="YICISKF"/>